<proteinExistence type="predicted"/>
<evidence type="ECO:0000256" key="7">
    <source>
        <dbReference type="ARBA" id="ARBA00022741"/>
    </source>
</evidence>
<keyword evidence="8" id="KW-0418">Kinase</keyword>
<evidence type="ECO:0000259" key="14">
    <source>
        <dbReference type="PROSITE" id="PS50885"/>
    </source>
</evidence>
<dbReference type="Gene3D" id="3.30.565.10">
    <property type="entry name" value="Histidine kinase-like ATPase, C-terminal domain"/>
    <property type="match status" value="1"/>
</dbReference>
<feature type="domain" description="HAMP" evidence="14">
    <location>
        <begin position="169"/>
        <end position="221"/>
    </location>
</feature>
<evidence type="ECO:0000313" key="15">
    <source>
        <dbReference type="EMBL" id="MES1930471.1"/>
    </source>
</evidence>
<protein>
    <recommendedName>
        <fullName evidence="3">histidine kinase</fullName>
        <ecNumber evidence="3">2.7.13.3</ecNumber>
    </recommendedName>
</protein>
<keyword evidence="9" id="KW-0067">ATP-binding</keyword>
<dbReference type="SMART" id="SM00387">
    <property type="entry name" value="HATPase_c"/>
    <property type="match status" value="1"/>
</dbReference>
<name>A0ABV2B3N8_9GAMM</name>
<dbReference type="InterPro" id="IPR003660">
    <property type="entry name" value="HAMP_dom"/>
</dbReference>
<dbReference type="SUPFAM" id="SSF47384">
    <property type="entry name" value="Homodimeric domain of signal transducing histidine kinase"/>
    <property type="match status" value="1"/>
</dbReference>
<keyword evidence="6 12" id="KW-0812">Transmembrane</keyword>
<comment type="catalytic activity">
    <reaction evidence="1">
        <text>ATP + protein L-histidine = ADP + protein N-phospho-L-histidine.</text>
        <dbReference type="EC" id="2.7.13.3"/>
    </reaction>
</comment>
<keyword evidence="16" id="KW-1185">Reference proteome</keyword>
<evidence type="ECO:0000256" key="6">
    <source>
        <dbReference type="ARBA" id="ARBA00022692"/>
    </source>
</evidence>
<dbReference type="InterPro" id="IPR036890">
    <property type="entry name" value="HATPase_C_sf"/>
</dbReference>
<dbReference type="EC" id="2.7.13.3" evidence="3"/>
<dbReference type="Pfam" id="PF00512">
    <property type="entry name" value="HisKA"/>
    <property type="match status" value="1"/>
</dbReference>
<dbReference type="SMART" id="SM00388">
    <property type="entry name" value="HisKA"/>
    <property type="match status" value="1"/>
</dbReference>
<dbReference type="Pfam" id="PF08521">
    <property type="entry name" value="2CSK_N"/>
    <property type="match status" value="1"/>
</dbReference>
<accession>A0ABV2B3N8</accession>
<comment type="subcellular location">
    <subcellularLocation>
        <location evidence="2">Membrane</location>
        <topology evidence="2">Multi-pass membrane protein</topology>
    </subcellularLocation>
</comment>
<keyword evidence="4" id="KW-0597">Phosphoprotein</keyword>
<dbReference type="PROSITE" id="PS50885">
    <property type="entry name" value="HAMP"/>
    <property type="match status" value="1"/>
</dbReference>
<dbReference type="InterPro" id="IPR013727">
    <property type="entry name" value="2CSK_N"/>
</dbReference>
<comment type="caution">
    <text evidence="15">The sequence shown here is derived from an EMBL/GenBank/DDBJ whole genome shotgun (WGS) entry which is preliminary data.</text>
</comment>
<evidence type="ECO:0000313" key="16">
    <source>
        <dbReference type="Proteomes" id="UP001460888"/>
    </source>
</evidence>
<dbReference type="Gene3D" id="1.10.287.130">
    <property type="match status" value="1"/>
</dbReference>
<dbReference type="InterPro" id="IPR003594">
    <property type="entry name" value="HATPase_dom"/>
</dbReference>
<reference evidence="15 16" key="1">
    <citation type="submission" date="2013-03" db="EMBL/GenBank/DDBJ databases">
        <title>Salinisphaera dokdonensis CL-ES53 Genome Sequencing.</title>
        <authorList>
            <person name="Li C."/>
            <person name="Lai Q."/>
            <person name="Shao Z."/>
        </authorList>
    </citation>
    <scope>NUCLEOTIDE SEQUENCE [LARGE SCALE GENOMIC DNA]</scope>
    <source>
        <strain evidence="15 16">CL-ES53</strain>
    </source>
</reference>
<dbReference type="PROSITE" id="PS50109">
    <property type="entry name" value="HIS_KIN"/>
    <property type="match status" value="1"/>
</dbReference>
<dbReference type="InterPro" id="IPR005467">
    <property type="entry name" value="His_kinase_dom"/>
</dbReference>
<evidence type="ECO:0000256" key="5">
    <source>
        <dbReference type="ARBA" id="ARBA00022679"/>
    </source>
</evidence>
<evidence type="ECO:0000256" key="12">
    <source>
        <dbReference type="SAM" id="Phobius"/>
    </source>
</evidence>
<keyword evidence="5" id="KW-0808">Transferase</keyword>
<evidence type="ECO:0000256" key="2">
    <source>
        <dbReference type="ARBA" id="ARBA00004141"/>
    </source>
</evidence>
<dbReference type="InterPro" id="IPR050428">
    <property type="entry name" value="TCS_sensor_his_kinase"/>
</dbReference>
<evidence type="ECO:0000256" key="8">
    <source>
        <dbReference type="ARBA" id="ARBA00022777"/>
    </source>
</evidence>
<sequence>MSLRWRLLLTLGLSFAALWGLVAVWLYSDLQDQVRDTLDQRLAASARMVAGLVAQLPESAWQNTGDPVLSVPSSAGVACQINAPSGRVLMRTHGQFDDGLESPAPGFTDRDIDGERWRLFTYVQNGVHITTADRLVERSALQRNVIAVAAVPFAVALLGSLVVLWFGIRRGLRPLERLRGELSRRAPDTLTPVEIDDAPTELRPAVDTLNQLLVRTGETLAREQRFTSDAAHELRTPLTAIKTHVQLAKRLDGDKAYAALAQAEAGIARLQRTLEQLLLLARVEAGESHFDMEQATSSAIATAALADLPNGGRVGIHENGVAIPVAVPKALATAALRNLLDNALRHTRADREVSLAIELKAARVTFVVCDQGDWPADRDTQPLTQRFWRGAASRAGAGSGLGLTIAAAIAERFAGELVFEPRPGGGLAVRLSWPRAALSED</sequence>
<feature type="domain" description="Histidine kinase" evidence="13">
    <location>
        <begin position="229"/>
        <end position="437"/>
    </location>
</feature>
<feature type="transmembrane region" description="Helical" evidence="12">
    <location>
        <begin position="145"/>
        <end position="168"/>
    </location>
</feature>
<keyword evidence="11" id="KW-0902">Two-component regulatory system</keyword>
<evidence type="ECO:0000259" key="13">
    <source>
        <dbReference type="PROSITE" id="PS50109"/>
    </source>
</evidence>
<evidence type="ECO:0000256" key="9">
    <source>
        <dbReference type="ARBA" id="ARBA00022840"/>
    </source>
</evidence>
<dbReference type="Pfam" id="PF02518">
    <property type="entry name" value="HATPase_c"/>
    <property type="match status" value="1"/>
</dbReference>
<dbReference type="PANTHER" id="PTHR45436">
    <property type="entry name" value="SENSOR HISTIDINE KINASE YKOH"/>
    <property type="match status" value="1"/>
</dbReference>
<keyword evidence="7" id="KW-0547">Nucleotide-binding</keyword>
<evidence type="ECO:0000256" key="10">
    <source>
        <dbReference type="ARBA" id="ARBA00022989"/>
    </source>
</evidence>
<dbReference type="Proteomes" id="UP001460888">
    <property type="component" value="Unassembled WGS sequence"/>
</dbReference>
<dbReference type="InterPro" id="IPR036097">
    <property type="entry name" value="HisK_dim/P_sf"/>
</dbReference>
<evidence type="ECO:0000256" key="3">
    <source>
        <dbReference type="ARBA" id="ARBA00012438"/>
    </source>
</evidence>
<evidence type="ECO:0000256" key="4">
    <source>
        <dbReference type="ARBA" id="ARBA00022553"/>
    </source>
</evidence>
<dbReference type="EMBL" id="APND01000005">
    <property type="protein sequence ID" value="MES1930471.1"/>
    <property type="molecule type" value="Genomic_DNA"/>
</dbReference>
<keyword evidence="10 12" id="KW-1133">Transmembrane helix</keyword>
<organism evidence="15 16">
    <name type="scientific">Salinisphaera dokdonensis CL-ES53</name>
    <dbReference type="NCBI Taxonomy" id="1304272"/>
    <lineage>
        <taxon>Bacteria</taxon>
        <taxon>Pseudomonadati</taxon>
        <taxon>Pseudomonadota</taxon>
        <taxon>Gammaproteobacteria</taxon>
        <taxon>Salinisphaerales</taxon>
        <taxon>Salinisphaeraceae</taxon>
        <taxon>Salinisphaera</taxon>
    </lineage>
</organism>
<dbReference type="SUPFAM" id="SSF55874">
    <property type="entry name" value="ATPase domain of HSP90 chaperone/DNA topoisomerase II/histidine kinase"/>
    <property type="match status" value="1"/>
</dbReference>
<dbReference type="InterPro" id="IPR003661">
    <property type="entry name" value="HisK_dim/P_dom"/>
</dbReference>
<dbReference type="RefSeq" id="WP_353112719.1">
    <property type="nucleotide sequence ID" value="NZ_APND01000005.1"/>
</dbReference>
<keyword evidence="12" id="KW-0472">Membrane</keyword>
<evidence type="ECO:0000256" key="1">
    <source>
        <dbReference type="ARBA" id="ARBA00000085"/>
    </source>
</evidence>
<evidence type="ECO:0000256" key="11">
    <source>
        <dbReference type="ARBA" id="ARBA00023012"/>
    </source>
</evidence>
<dbReference type="CDD" id="cd00082">
    <property type="entry name" value="HisKA"/>
    <property type="match status" value="1"/>
</dbReference>
<dbReference type="PANTHER" id="PTHR45436:SF14">
    <property type="entry name" value="SENSOR PROTEIN QSEC"/>
    <property type="match status" value="1"/>
</dbReference>
<gene>
    <name evidence="15" type="ORF">SADO_14514</name>
</gene>